<dbReference type="InterPro" id="IPR022689">
    <property type="entry name" value="Iron_dep_repressor"/>
</dbReference>
<dbReference type="SMART" id="SM00529">
    <property type="entry name" value="HTH_DTXR"/>
    <property type="match status" value="1"/>
</dbReference>
<keyword evidence="12" id="KW-0464">Manganese</keyword>
<dbReference type="InterPro" id="IPR008988">
    <property type="entry name" value="Transcriptional_repressor_C"/>
</dbReference>
<dbReference type="PANTHER" id="PTHR33238:SF11">
    <property type="entry name" value="TRANSCRIPTIONAL REGULATOR MNTR"/>
    <property type="match status" value="1"/>
</dbReference>
<dbReference type="RefSeq" id="WP_200355995.1">
    <property type="nucleotide sequence ID" value="NZ_JAENIL010000022.1"/>
</dbReference>
<evidence type="ECO:0000256" key="11">
    <source>
        <dbReference type="ARBA" id="ARBA00023163"/>
    </source>
</evidence>
<evidence type="ECO:0000256" key="8">
    <source>
        <dbReference type="ARBA" id="ARBA00023015"/>
    </source>
</evidence>
<evidence type="ECO:0000256" key="5">
    <source>
        <dbReference type="ARBA" id="ARBA00022490"/>
    </source>
</evidence>
<evidence type="ECO:0000256" key="13">
    <source>
        <dbReference type="ARBA" id="ARBA00025185"/>
    </source>
</evidence>
<comment type="caution">
    <text evidence="16">The sequence shown here is derived from an EMBL/GenBank/DDBJ whole genome shotgun (WGS) entry which is preliminary data.</text>
</comment>
<evidence type="ECO:0000313" key="17">
    <source>
        <dbReference type="Proteomes" id="UP000617628"/>
    </source>
</evidence>
<evidence type="ECO:0000256" key="4">
    <source>
        <dbReference type="ARBA" id="ARBA00022386"/>
    </source>
</evidence>
<dbReference type="Gene3D" id="2.30.30.90">
    <property type="match status" value="1"/>
</dbReference>
<evidence type="ECO:0000259" key="15">
    <source>
        <dbReference type="PROSITE" id="PS50944"/>
    </source>
</evidence>
<organism evidence="16 17">
    <name type="scientific">Pelagicoccus mobilis</name>
    <dbReference type="NCBI Taxonomy" id="415221"/>
    <lineage>
        <taxon>Bacteria</taxon>
        <taxon>Pseudomonadati</taxon>
        <taxon>Verrucomicrobiota</taxon>
        <taxon>Opitutia</taxon>
        <taxon>Puniceicoccales</taxon>
        <taxon>Pelagicoccaceae</taxon>
        <taxon>Pelagicoccus</taxon>
    </lineage>
</organism>
<gene>
    <name evidence="16" type="ORF">JIN87_12960</name>
</gene>
<dbReference type="EMBL" id="JAENIL010000022">
    <property type="protein sequence ID" value="MBK1877781.1"/>
    <property type="molecule type" value="Genomic_DNA"/>
</dbReference>
<dbReference type="InterPro" id="IPR001367">
    <property type="entry name" value="Fe_dep_repressor"/>
</dbReference>
<dbReference type="Pfam" id="PF01325">
    <property type="entry name" value="Fe_dep_repress"/>
    <property type="match status" value="1"/>
</dbReference>
<evidence type="ECO:0000256" key="12">
    <source>
        <dbReference type="ARBA" id="ARBA00023211"/>
    </source>
</evidence>
<sequence>MATSTVENYIKKIYTLQFEQGGGEEANVSMGDLATSLDVTPGTATTMVKSLAKTGLVSYTPRVGVQLTAQGKELALLVLRRHRMVELFLVKVLGMDWHEIHDEAEALEHVISDRVLERIDILLGRPELDPHGDPIPDASGAIAERDLVLLVDCSIGQKVRIGRIENQEDTFLKYLESNGLTPGQDLTVVSADAQAGVISLEFGSGENRQLGFEAARKISVEVAE</sequence>
<reference evidence="16" key="1">
    <citation type="submission" date="2021-01" db="EMBL/GenBank/DDBJ databases">
        <title>Modified the classification status of verrucomicrobia.</title>
        <authorList>
            <person name="Feng X."/>
        </authorList>
    </citation>
    <scope>NUCLEOTIDE SEQUENCE</scope>
    <source>
        <strain evidence="16">KCTC 13126</strain>
    </source>
</reference>
<dbReference type="AlphaFoldDB" id="A0A934RWH7"/>
<dbReference type="Pfam" id="PF04023">
    <property type="entry name" value="FeoA"/>
    <property type="match status" value="1"/>
</dbReference>
<dbReference type="Pfam" id="PF02742">
    <property type="entry name" value="Fe_dep_repr_C"/>
    <property type="match status" value="1"/>
</dbReference>
<evidence type="ECO:0000256" key="2">
    <source>
        <dbReference type="ARBA" id="ARBA00007871"/>
    </source>
</evidence>
<evidence type="ECO:0000313" key="16">
    <source>
        <dbReference type="EMBL" id="MBK1877781.1"/>
    </source>
</evidence>
<evidence type="ECO:0000256" key="3">
    <source>
        <dbReference type="ARBA" id="ARBA00011738"/>
    </source>
</evidence>
<dbReference type="Gene3D" id="1.10.10.10">
    <property type="entry name" value="Winged helix-like DNA-binding domain superfamily/Winged helix DNA-binding domain"/>
    <property type="match status" value="1"/>
</dbReference>
<evidence type="ECO:0000256" key="14">
    <source>
        <dbReference type="ARBA" id="ARBA00032593"/>
    </source>
</evidence>
<comment type="subunit">
    <text evidence="3">Homodimer.</text>
</comment>
<dbReference type="GO" id="GO:0003700">
    <property type="term" value="F:DNA-binding transcription factor activity"/>
    <property type="evidence" value="ECO:0007669"/>
    <property type="project" value="InterPro"/>
</dbReference>
<dbReference type="InterPro" id="IPR038157">
    <property type="entry name" value="FeoA_core_dom"/>
</dbReference>
<keyword evidence="6" id="KW-0678">Repressor</keyword>
<keyword evidence="7" id="KW-0408">Iron</keyword>
<dbReference type="PANTHER" id="PTHR33238">
    <property type="entry name" value="IRON (METAL) DEPENDENT REPRESSOR, DTXR FAMILY"/>
    <property type="match status" value="1"/>
</dbReference>
<keyword evidence="11" id="KW-0804">Transcription</keyword>
<comment type="similarity">
    <text evidence="2">Belongs to the DtxR/MntR family.</text>
</comment>
<comment type="function">
    <text evidence="13">In the presence of manganese, represses expression of mntH and mntS. Up-regulates expression of mntP.</text>
</comment>
<dbReference type="InterPro" id="IPR007167">
    <property type="entry name" value="Fe-transptr_FeoA-like"/>
</dbReference>
<keyword evidence="5" id="KW-0963">Cytoplasm</keyword>
<comment type="subcellular location">
    <subcellularLocation>
        <location evidence="1">Cytoplasm</location>
    </subcellularLocation>
</comment>
<dbReference type="InterPro" id="IPR036421">
    <property type="entry name" value="Fe_dep_repressor_sf"/>
</dbReference>
<evidence type="ECO:0000256" key="7">
    <source>
        <dbReference type="ARBA" id="ARBA00023004"/>
    </source>
</evidence>
<dbReference type="GO" id="GO:0046983">
    <property type="term" value="F:protein dimerization activity"/>
    <property type="evidence" value="ECO:0007669"/>
    <property type="project" value="InterPro"/>
</dbReference>
<evidence type="ECO:0000256" key="10">
    <source>
        <dbReference type="ARBA" id="ARBA00023159"/>
    </source>
</evidence>
<dbReference type="InterPro" id="IPR050536">
    <property type="entry name" value="DtxR_MntR_Metal-Reg"/>
</dbReference>
<keyword evidence="8" id="KW-0805">Transcription regulation</keyword>
<keyword evidence="9" id="KW-0238">DNA-binding</keyword>
<dbReference type="SUPFAM" id="SSF46785">
    <property type="entry name" value="Winged helix' DNA-binding domain"/>
    <property type="match status" value="1"/>
</dbReference>
<dbReference type="GO" id="GO:0003677">
    <property type="term" value="F:DNA binding"/>
    <property type="evidence" value="ECO:0007669"/>
    <property type="project" value="UniProtKB-KW"/>
</dbReference>
<feature type="domain" description="HTH dtxR-type" evidence="15">
    <location>
        <begin position="1"/>
        <end position="68"/>
    </location>
</feature>
<dbReference type="SMART" id="SM00899">
    <property type="entry name" value="FeoA"/>
    <property type="match status" value="1"/>
</dbReference>
<dbReference type="SUPFAM" id="SSF50037">
    <property type="entry name" value="C-terminal domain of transcriptional repressors"/>
    <property type="match status" value="1"/>
</dbReference>
<dbReference type="FunFam" id="1.10.60.10:FF:000004">
    <property type="entry name" value="DtxR family transcriptional regulator"/>
    <property type="match status" value="1"/>
</dbReference>
<dbReference type="Gene3D" id="1.10.60.10">
    <property type="entry name" value="Iron dependent repressor, metal binding and dimerisation domain"/>
    <property type="match status" value="1"/>
</dbReference>
<dbReference type="GO" id="GO:0005737">
    <property type="term" value="C:cytoplasm"/>
    <property type="evidence" value="ECO:0007669"/>
    <property type="project" value="UniProtKB-SubCell"/>
</dbReference>
<protein>
    <recommendedName>
        <fullName evidence="4">Transcriptional regulator MntR</fullName>
    </recommendedName>
    <alternativeName>
        <fullName evidence="14">Manganese transport regulator</fullName>
    </alternativeName>
</protein>
<name>A0A934RWH7_9BACT</name>
<dbReference type="Proteomes" id="UP000617628">
    <property type="component" value="Unassembled WGS sequence"/>
</dbReference>
<dbReference type="InterPro" id="IPR036390">
    <property type="entry name" value="WH_DNA-bd_sf"/>
</dbReference>
<evidence type="ECO:0000256" key="6">
    <source>
        <dbReference type="ARBA" id="ARBA00022491"/>
    </source>
</evidence>
<dbReference type="InterPro" id="IPR022687">
    <property type="entry name" value="HTH_DTXR"/>
</dbReference>
<evidence type="ECO:0000256" key="9">
    <source>
        <dbReference type="ARBA" id="ARBA00023125"/>
    </source>
</evidence>
<dbReference type="InterPro" id="IPR036388">
    <property type="entry name" value="WH-like_DNA-bd_sf"/>
</dbReference>
<keyword evidence="10" id="KW-0010">Activator</keyword>
<keyword evidence="17" id="KW-1185">Reference proteome</keyword>
<dbReference type="GO" id="GO:0046914">
    <property type="term" value="F:transition metal ion binding"/>
    <property type="evidence" value="ECO:0007669"/>
    <property type="project" value="InterPro"/>
</dbReference>
<proteinExistence type="inferred from homology"/>
<dbReference type="SUPFAM" id="SSF47979">
    <property type="entry name" value="Iron-dependent repressor protein, dimerization domain"/>
    <property type="match status" value="1"/>
</dbReference>
<dbReference type="PROSITE" id="PS50944">
    <property type="entry name" value="HTH_DTXR"/>
    <property type="match status" value="1"/>
</dbReference>
<accession>A0A934RWH7</accession>
<evidence type="ECO:0000256" key="1">
    <source>
        <dbReference type="ARBA" id="ARBA00004496"/>
    </source>
</evidence>